<keyword evidence="1" id="KW-0812">Transmembrane</keyword>
<reference evidence="2 3" key="1">
    <citation type="submission" date="2015-12" db="EMBL/GenBank/DDBJ databases">
        <title>Haloprofundus marisrubri gen. nov., sp. nov., an extremely halophilic archaeon isolated from the Discovery deep brine-seawater interface in the Red Sea.</title>
        <authorList>
            <person name="Zhang G."/>
            <person name="Stingl U."/>
            <person name="Rashid M."/>
        </authorList>
    </citation>
    <scope>NUCLEOTIDE SEQUENCE [LARGE SCALE GENOMIC DNA]</scope>
    <source>
        <strain evidence="2 3">SB9</strain>
    </source>
</reference>
<dbReference type="EMBL" id="LOPU01000017">
    <property type="protein sequence ID" value="KTG10591.1"/>
    <property type="molecule type" value="Genomic_DNA"/>
</dbReference>
<accession>A0A0W1RAN1</accession>
<feature type="transmembrane region" description="Helical" evidence="1">
    <location>
        <begin position="130"/>
        <end position="149"/>
    </location>
</feature>
<feature type="transmembrane region" description="Helical" evidence="1">
    <location>
        <begin position="100"/>
        <end position="118"/>
    </location>
</feature>
<proteinExistence type="predicted"/>
<feature type="transmembrane region" description="Helical" evidence="1">
    <location>
        <begin position="59"/>
        <end position="80"/>
    </location>
</feature>
<feature type="transmembrane region" description="Helical" evidence="1">
    <location>
        <begin position="29"/>
        <end position="47"/>
    </location>
</feature>
<sequence length="203" mass="21698">MSVFDNPAETGELPLLERVQHLAAQANPAFAGGSILVPLLFVAVSVATNSVELLFYTHVAAGAVWFAFALIFPAVIGPVLGGLDPEVSQEVTAKLTPKSVFFLFGFSLTTVLSGTLLLTGMGLGYGFSSFWPTAALTAGWGLFLFGLLVPHRLHLRAYYEGSRERPDTELLALLGKRLPVIGVFEAVVMLGIIFIMTGMRLGI</sequence>
<dbReference type="RefSeq" id="WP_058580915.1">
    <property type="nucleotide sequence ID" value="NZ_LOPU01000017.1"/>
</dbReference>
<organism evidence="2 3">
    <name type="scientific">Haloprofundus marisrubri</name>
    <dbReference type="NCBI Taxonomy" id="1514971"/>
    <lineage>
        <taxon>Archaea</taxon>
        <taxon>Methanobacteriati</taxon>
        <taxon>Methanobacteriota</taxon>
        <taxon>Stenosarchaea group</taxon>
        <taxon>Halobacteria</taxon>
        <taxon>Halobacteriales</taxon>
        <taxon>Haloferacaceae</taxon>
        <taxon>Haloprofundus</taxon>
    </lineage>
</organism>
<keyword evidence="1" id="KW-1133">Transmembrane helix</keyword>
<feature type="transmembrane region" description="Helical" evidence="1">
    <location>
        <begin position="178"/>
        <end position="199"/>
    </location>
</feature>
<evidence type="ECO:0000256" key="1">
    <source>
        <dbReference type="SAM" id="Phobius"/>
    </source>
</evidence>
<evidence type="ECO:0000313" key="3">
    <source>
        <dbReference type="Proteomes" id="UP000054387"/>
    </source>
</evidence>
<keyword evidence="3" id="KW-1185">Reference proteome</keyword>
<dbReference type="OrthoDB" id="10480at2157"/>
<dbReference type="Proteomes" id="UP000054387">
    <property type="component" value="Unassembled WGS sequence"/>
</dbReference>
<keyword evidence="1" id="KW-0472">Membrane</keyword>
<name>A0A0W1RAN1_9EURY</name>
<dbReference type="AlphaFoldDB" id="A0A0W1RAN1"/>
<protein>
    <submittedName>
        <fullName evidence="2">Uncharacterized protein</fullName>
    </submittedName>
</protein>
<evidence type="ECO:0000313" key="2">
    <source>
        <dbReference type="EMBL" id="KTG10591.1"/>
    </source>
</evidence>
<comment type="caution">
    <text evidence="2">The sequence shown here is derived from an EMBL/GenBank/DDBJ whole genome shotgun (WGS) entry which is preliminary data.</text>
</comment>
<gene>
    <name evidence="2" type="ORF">AUR64_07940</name>
</gene>